<reference evidence="2 3" key="1">
    <citation type="submission" date="2021-06" db="EMBL/GenBank/DDBJ databases">
        <authorList>
            <person name="Palmer J.M."/>
        </authorList>
    </citation>
    <scope>NUCLEOTIDE SEQUENCE [LARGE SCALE GENOMIC DNA]</scope>
    <source>
        <strain evidence="3">if_2019</strain>
        <tissue evidence="2">Muscle</tissue>
    </source>
</reference>
<evidence type="ECO:0000313" key="3">
    <source>
        <dbReference type="Proteomes" id="UP001482620"/>
    </source>
</evidence>
<keyword evidence="1" id="KW-0472">Membrane</keyword>
<comment type="caution">
    <text evidence="2">The sequence shown here is derived from an EMBL/GenBank/DDBJ whole genome shotgun (WGS) entry which is preliminary data.</text>
</comment>
<sequence length="71" mass="7648">LLLYVGLTLAILIFMLAAALLIFYKRKSSSQQKVGHGKLVPISSPLWVGGGVHPGQVASPSQMTQPFTQKQ</sequence>
<accession>A0ABV0STD9</accession>
<dbReference type="EMBL" id="JAHRIQ010009010">
    <property type="protein sequence ID" value="MEQ2223574.1"/>
    <property type="molecule type" value="Genomic_DNA"/>
</dbReference>
<protein>
    <submittedName>
        <fullName evidence="2">Uncharacterized protein</fullName>
    </submittedName>
</protein>
<organism evidence="2 3">
    <name type="scientific">Ilyodon furcidens</name>
    <name type="common">goldbreast splitfin</name>
    <dbReference type="NCBI Taxonomy" id="33524"/>
    <lineage>
        <taxon>Eukaryota</taxon>
        <taxon>Metazoa</taxon>
        <taxon>Chordata</taxon>
        <taxon>Craniata</taxon>
        <taxon>Vertebrata</taxon>
        <taxon>Euteleostomi</taxon>
        <taxon>Actinopterygii</taxon>
        <taxon>Neopterygii</taxon>
        <taxon>Teleostei</taxon>
        <taxon>Neoteleostei</taxon>
        <taxon>Acanthomorphata</taxon>
        <taxon>Ovalentaria</taxon>
        <taxon>Atherinomorphae</taxon>
        <taxon>Cyprinodontiformes</taxon>
        <taxon>Goodeidae</taxon>
        <taxon>Ilyodon</taxon>
    </lineage>
</organism>
<name>A0ABV0STD9_9TELE</name>
<gene>
    <name evidence="2" type="ORF">ILYODFUR_038060</name>
</gene>
<evidence type="ECO:0000313" key="2">
    <source>
        <dbReference type="EMBL" id="MEQ2223574.1"/>
    </source>
</evidence>
<keyword evidence="1" id="KW-1133">Transmembrane helix</keyword>
<evidence type="ECO:0000256" key="1">
    <source>
        <dbReference type="SAM" id="Phobius"/>
    </source>
</evidence>
<feature type="transmembrane region" description="Helical" evidence="1">
    <location>
        <begin position="6"/>
        <end position="24"/>
    </location>
</feature>
<keyword evidence="1" id="KW-0812">Transmembrane</keyword>
<keyword evidence="3" id="KW-1185">Reference proteome</keyword>
<dbReference type="Proteomes" id="UP001482620">
    <property type="component" value="Unassembled WGS sequence"/>
</dbReference>
<proteinExistence type="predicted"/>
<feature type="non-terminal residue" evidence="2">
    <location>
        <position position="1"/>
    </location>
</feature>